<keyword evidence="3" id="KW-0176">Collagen</keyword>
<dbReference type="EMBL" id="LR215729">
    <property type="protein sequence ID" value="VEV95200.1"/>
    <property type="molecule type" value="Genomic_DNA"/>
</dbReference>
<gene>
    <name evidence="3" type="ORF">PMYSY11_0153</name>
</gene>
<evidence type="ECO:0000256" key="1">
    <source>
        <dbReference type="SAM" id="MobiDB-lite"/>
    </source>
</evidence>
<protein>
    <submittedName>
        <fullName evidence="3">Collagen pro alpha-chain</fullName>
    </submittedName>
</protein>
<feature type="chain" id="PRO_5024993134" evidence="2">
    <location>
        <begin position="18"/>
        <end position="253"/>
    </location>
</feature>
<organism evidence="3">
    <name type="scientific">Pseudomonas marincola</name>
    <dbReference type="NCBI Taxonomy" id="437900"/>
    <lineage>
        <taxon>Bacteria</taxon>
        <taxon>Pseudomonadati</taxon>
        <taxon>Pseudomonadota</taxon>
        <taxon>Gammaproteobacteria</taxon>
        <taxon>Pseudomonadales</taxon>
        <taxon>Pseudomonadaceae</taxon>
        <taxon>Pseudomonas</taxon>
    </lineage>
</organism>
<dbReference type="RefSeq" id="WP_150547291.1">
    <property type="nucleotide sequence ID" value="NZ_LR215729.2"/>
</dbReference>
<proteinExistence type="predicted"/>
<evidence type="ECO:0000313" key="3">
    <source>
        <dbReference type="EMBL" id="VEV95200.1"/>
    </source>
</evidence>
<keyword evidence="2" id="KW-0732">Signal</keyword>
<dbReference type="AlphaFoldDB" id="A0A653E087"/>
<evidence type="ECO:0000256" key="2">
    <source>
        <dbReference type="SAM" id="SignalP"/>
    </source>
</evidence>
<feature type="region of interest" description="Disordered" evidence="1">
    <location>
        <begin position="230"/>
        <end position="253"/>
    </location>
</feature>
<accession>A0A653E087</accession>
<name>A0A653E087_9PSED</name>
<feature type="compositionally biased region" description="Gly residues" evidence="1">
    <location>
        <begin position="163"/>
        <end position="177"/>
    </location>
</feature>
<feature type="region of interest" description="Disordered" evidence="1">
    <location>
        <begin position="155"/>
        <end position="177"/>
    </location>
</feature>
<feature type="signal peptide" evidence="2">
    <location>
        <begin position="1"/>
        <end position="17"/>
    </location>
</feature>
<sequence>MRSALFLLALASPLASAQALIHVAANSMLQLAPSAQVLEIERLHIGEHATLMVPASVTEVRVSELLLEPEGRIAIAASQQPFFLHVLQGEIATGAQITARGAPGTELKPAIAGRTLTVRLERVVTQSLLIDARGGTGSPGFNGLHGANGKPGGCLWGQSLSGADGGDGSDGQTGAAGGKVRIEVPQDFPAEHILTRLEGGSGGRAGEAGQGGAKAMDEGCWIYSAQGAKGGQAGRSGQAGLPGPDGSMDLVRF</sequence>
<reference evidence="3" key="1">
    <citation type="submission" date="2019-02" db="EMBL/GenBank/DDBJ databases">
        <authorList>
            <consortium name="Genoscope - CEA"/>
            <person name="William W."/>
        </authorList>
    </citation>
    <scope>NUCLEOTIDE SEQUENCE [LARGE SCALE GENOMIC DNA]</scope>
    <source>
        <strain evidence="3">YSy11</strain>
    </source>
</reference>